<dbReference type="Gramene" id="rna-AYBTSS11_LOCUS21536">
    <property type="protein sequence ID" value="CAJ1968107.1"/>
    <property type="gene ID" value="gene-AYBTSS11_LOCUS21536"/>
</dbReference>
<evidence type="ECO:0000313" key="2">
    <source>
        <dbReference type="EMBL" id="CAJ1968107.1"/>
    </source>
</evidence>
<keyword evidence="3" id="KW-1185">Reference proteome</keyword>
<dbReference type="EMBL" id="OY731404">
    <property type="protein sequence ID" value="CAJ1968107.1"/>
    <property type="molecule type" value="Genomic_DNA"/>
</dbReference>
<dbReference type="AlphaFoldDB" id="A0AA86VTK5"/>
<name>A0AA86VTK5_9FABA</name>
<feature type="compositionally biased region" description="Polar residues" evidence="1">
    <location>
        <begin position="213"/>
        <end position="224"/>
    </location>
</feature>
<feature type="compositionally biased region" description="Basic and acidic residues" evidence="1">
    <location>
        <begin position="101"/>
        <end position="110"/>
    </location>
</feature>
<organism evidence="2 3">
    <name type="scientific">Sphenostylis stenocarpa</name>
    <dbReference type="NCBI Taxonomy" id="92480"/>
    <lineage>
        <taxon>Eukaryota</taxon>
        <taxon>Viridiplantae</taxon>
        <taxon>Streptophyta</taxon>
        <taxon>Embryophyta</taxon>
        <taxon>Tracheophyta</taxon>
        <taxon>Spermatophyta</taxon>
        <taxon>Magnoliopsida</taxon>
        <taxon>eudicotyledons</taxon>
        <taxon>Gunneridae</taxon>
        <taxon>Pentapetalae</taxon>
        <taxon>rosids</taxon>
        <taxon>fabids</taxon>
        <taxon>Fabales</taxon>
        <taxon>Fabaceae</taxon>
        <taxon>Papilionoideae</taxon>
        <taxon>50 kb inversion clade</taxon>
        <taxon>NPAAA clade</taxon>
        <taxon>indigoferoid/millettioid clade</taxon>
        <taxon>Phaseoleae</taxon>
        <taxon>Sphenostylis</taxon>
    </lineage>
</organism>
<feature type="compositionally biased region" description="Basic and acidic residues" evidence="1">
    <location>
        <begin position="196"/>
        <end position="205"/>
    </location>
</feature>
<feature type="region of interest" description="Disordered" evidence="1">
    <location>
        <begin position="43"/>
        <end position="63"/>
    </location>
</feature>
<proteinExistence type="predicted"/>
<dbReference type="Proteomes" id="UP001189624">
    <property type="component" value="Chromosome 7"/>
</dbReference>
<feature type="region of interest" description="Disordered" evidence="1">
    <location>
        <begin position="196"/>
        <end position="224"/>
    </location>
</feature>
<feature type="compositionally biased region" description="Pro residues" evidence="1">
    <location>
        <begin position="47"/>
        <end position="60"/>
    </location>
</feature>
<feature type="region of interest" description="Disordered" evidence="1">
    <location>
        <begin position="95"/>
        <end position="116"/>
    </location>
</feature>
<gene>
    <name evidence="2" type="ORF">AYBTSS11_LOCUS21536</name>
</gene>
<evidence type="ECO:0000256" key="1">
    <source>
        <dbReference type="SAM" id="MobiDB-lite"/>
    </source>
</evidence>
<reference evidence="2" key="1">
    <citation type="submission" date="2023-10" db="EMBL/GenBank/DDBJ databases">
        <authorList>
            <person name="Domelevo Entfellner J.-B."/>
        </authorList>
    </citation>
    <scope>NUCLEOTIDE SEQUENCE</scope>
</reference>
<evidence type="ECO:0000313" key="3">
    <source>
        <dbReference type="Proteomes" id="UP001189624"/>
    </source>
</evidence>
<sequence>MLQEEGPKVRKKGREQWETVPVRVLVPGYFGCLGSTWNANQNTILDPPHPNAPTPPPTSCPPHRAHTISSIITNLLPIPPNLITSYVVAVGKRRAAAAGGKGRDKDRATESKAWGGSVGPIQGSVTKWRIEECEVLEIDVAMQKLSMNNGDGDGDGDGEKKIMWNRAKKIMMRGKRNNVNNMTSRGEMFKQKWEKVKQGQGQKEETEIDGWSKQGSYGGNCQKQLSLSTDSMQHLWQPESSLLAD</sequence>
<protein>
    <submittedName>
        <fullName evidence="2">Uncharacterized protein</fullName>
    </submittedName>
</protein>
<accession>A0AA86VTK5</accession>